<comment type="caution">
    <text evidence="1">The sequence shown here is derived from an EMBL/GenBank/DDBJ whole genome shotgun (WGS) entry which is preliminary data.</text>
</comment>
<protein>
    <submittedName>
        <fullName evidence="1">Uncharacterized protein</fullName>
    </submittedName>
</protein>
<reference evidence="1" key="1">
    <citation type="journal article" date="2014" name="Front. Microbiol.">
        <title>High frequency of phylogenetically diverse reductive dehalogenase-homologous genes in deep subseafloor sedimentary metagenomes.</title>
        <authorList>
            <person name="Kawai M."/>
            <person name="Futagami T."/>
            <person name="Toyoda A."/>
            <person name="Takaki Y."/>
            <person name="Nishi S."/>
            <person name="Hori S."/>
            <person name="Arai W."/>
            <person name="Tsubouchi T."/>
            <person name="Morono Y."/>
            <person name="Uchiyama I."/>
            <person name="Ito T."/>
            <person name="Fujiyama A."/>
            <person name="Inagaki F."/>
            <person name="Takami H."/>
        </authorList>
    </citation>
    <scope>NUCLEOTIDE SEQUENCE</scope>
    <source>
        <strain evidence="1">Expedition CK06-06</strain>
    </source>
</reference>
<gene>
    <name evidence="1" type="ORF">S06H3_66349</name>
</gene>
<dbReference type="EMBL" id="BARV01045158">
    <property type="protein sequence ID" value="GAI66355.1"/>
    <property type="molecule type" value="Genomic_DNA"/>
</dbReference>
<organism evidence="1">
    <name type="scientific">marine sediment metagenome</name>
    <dbReference type="NCBI Taxonomy" id="412755"/>
    <lineage>
        <taxon>unclassified sequences</taxon>
        <taxon>metagenomes</taxon>
        <taxon>ecological metagenomes</taxon>
    </lineage>
</organism>
<sequence length="35" mass="4069">IWLIVTYDTLLRISQDPDTEAPRFVNFISTLDISD</sequence>
<accession>X1RT32</accession>
<proteinExistence type="predicted"/>
<evidence type="ECO:0000313" key="1">
    <source>
        <dbReference type="EMBL" id="GAI66355.1"/>
    </source>
</evidence>
<name>X1RT32_9ZZZZ</name>
<dbReference type="AlphaFoldDB" id="X1RT32"/>
<feature type="non-terminal residue" evidence="1">
    <location>
        <position position="1"/>
    </location>
</feature>